<sequence length="411" mass="46928">MQSLYSLCLETIADHAEHITDWSSIPFDPFVLDIIQVLGEKESRIKASIYETIGAAHGHHLPNHLGSVSLMGRDVEALRRTTQELIPRFITHLDLSYMDDINDSSLLFLKPCIHLKVLEMTSTQITDRGVSHLARMADMNGLVRNNNSKSSFGLNQLQILGLSNNTISDMCLKHLVKIPSLTGVDLSYTSVTDVAIQFMKQHQFEILYAVSPPRMSITQSLLYPNNNRHSPPPSRTYFQNTNYRRNRYQQQQQQQNNNNNNDKMDSMALITWCGGTYYRNNSDQQRAGVEYLIGKKQKNPAYNIQLNPTLFKIVGEPLIPTMRQRRRSVYGTYFGDLCFVRPTSTVSVDEKKSKKLKMNSRGGARIEEPTRKRLRIIKEASPSPPPPLPTRKQSWPNAMDYLKMIEKDLGI</sequence>
<keyword evidence="2" id="KW-1185">Reference proteome</keyword>
<name>A0AAD5PEW7_9FUNG</name>
<evidence type="ECO:0000313" key="1">
    <source>
        <dbReference type="EMBL" id="KAI9265117.1"/>
    </source>
</evidence>
<proteinExistence type="predicted"/>
<dbReference type="Gene3D" id="3.80.10.10">
    <property type="entry name" value="Ribonuclease Inhibitor"/>
    <property type="match status" value="1"/>
</dbReference>
<dbReference type="InterPro" id="IPR032675">
    <property type="entry name" value="LRR_dom_sf"/>
</dbReference>
<dbReference type="Proteomes" id="UP001209540">
    <property type="component" value="Unassembled WGS sequence"/>
</dbReference>
<gene>
    <name evidence="1" type="ORF">BDA99DRAFT_507765</name>
</gene>
<organism evidence="1 2">
    <name type="scientific">Phascolomyces articulosus</name>
    <dbReference type="NCBI Taxonomy" id="60185"/>
    <lineage>
        <taxon>Eukaryota</taxon>
        <taxon>Fungi</taxon>
        <taxon>Fungi incertae sedis</taxon>
        <taxon>Mucoromycota</taxon>
        <taxon>Mucoromycotina</taxon>
        <taxon>Mucoromycetes</taxon>
        <taxon>Mucorales</taxon>
        <taxon>Lichtheimiaceae</taxon>
        <taxon>Phascolomyces</taxon>
    </lineage>
</organism>
<reference evidence="1" key="2">
    <citation type="submission" date="2023-02" db="EMBL/GenBank/DDBJ databases">
        <authorList>
            <consortium name="DOE Joint Genome Institute"/>
            <person name="Mondo S.J."/>
            <person name="Chang Y."/>
            <person name="Wang Y."/>
            <person name="Ahrendt S."/>
            <person name="Andreopoulos W."/>
            <person name="Barry K."/>
            <person name="Beard J."/>
            <person name="Benny G.L."/>
            <person name="Blankenship S."/>
            <person name="Bonito G."/>
            <person name="Cuomo C."/>
            <person name="Desiro A."/>
            <person name="Gervers K.A."/>
            <person name="Hundley H."/>
            <person name="Kuo A."/>
            <person name="LaButti K."/>
            <person name="Lang B.F."/>
            <person name="Lipzen A."/>
            <person name="O'Donnell K."/>
            <person name="Pangilinan J."/>
            <person name="Reynolds N."/>
            <person name="Sandor L."/>
            <person name="Smith M.W."/>
            <person name="Tsang A."/>
            <person name="Grigoriev I.V."/>
            <person name="Stajich J.E."/>
            <person name="Spatafora J.W."/>
        </authorList>
    </citation>
    <scope>NUCLEOTIDE SEQUENCE</scope>
    <source>
        <strain evidence="1">RSA 2281</strain>
    </source>
</reference>
<dbReference type="InterPro" id="IPR001611">
    <property type="entry name" value="Leu-rich_rpt"/>
</dbReference>
<protein>
    <submittedName>
        <fullName evidence="1">Uncharacterized protein</fullName>
    </submittedName>
</protein>
<reference evidence="1" key="1">
    <citation type="journal article" date="2022" name="IScience">
        <title>Evolution of zygomycete secretomes and the origins of terrestrial fungal ecologies.</title>
        <authorList>
            <person name="Chang Y."/>
            <person name="Wang Y."/>
            <person name="Mondo S."/>
            <person name="Ahrendt S."/>
            <person name="Andreopoulos W."/>
            <person name="Barry K."/>
            <person name="Beard J."/>
            <person name="Benny G.L."/>
            <person name="Blankenship S."/>
            <person name="Bonito G."/>
            <person name="Cuomo C."/>
            <person name="Desiro A."/>
            <person name="Gervers K.A."/>
            <person name="Hundley H."/>
            <person name="Kuo A."/>
            <person name="LaButti K."/>
            <person name="Lang B.F."/>
            <person name="Lipzen A."/>
            <person name="O'Donnell K."/>
            <person name="Pangilinan J."/>
            <person name="Reynolds N."/>
            <person name="Sandor L."/>
            <person name="Smith M.E."/>
            <person name="Tsang A."/>
            <person name="Grigoriev I.V."/>
            <person name="Stajich J.E."/>
            <person name="Spatafora J.W."/>
        </authorList>
    </citation>
    <scope>NUCLEOTIDE SEQUENCE</scope>
    <source>
        <strain evidence="1">RSA 2281</strain>
    </source>
</reference>
<evidence type="ECO:0000313" key="2">
    <source>
        <dbReference type="Proteomes" id="UP001209540"/>
    </source>
</evidence>
<comment type="caution">
    <text evidence="1">The sequence shown here is derived from an EMBL/GenBank/DDBJ whole genome shotgun (WGS) entry which is preliminary data.</text>
</comment>
<dbReference type="SUPFAM" id="SSF52047">
    <property type="entry name" value="RNI-like"/>
    <property type="match status" value="1"/>
</dbReference>
<accession>A0AAD5PEW7</accession>
<dbReference type="AlphaFoldDB" id="A0AAD5PEW7"/>
<dbReference type="Pfam" id="PF13516">
    <property type="entry name" value="LRR_6"/>
    <property type="match status" value="1"/>
</dbReference>
<dbReference type="EMBL" id="JAIXMP010000011">
    <property type="protein sequence ID" value="KAI9265117.1"/>
    <property type="molecule type" value="Genomic_DNA"/>
</dbReference>